<dbReference type="AlphaFoldDB" id="A0A1M5A093"/>
<dbReference type="OrthoDB" id="1411058at2"/>
<dbReference type="Pfam" id="PF06996">
    <property type="entry name" value="T6SS_TssG"/>
    <property type="match status" value="1"/>
</dbReference>
<name>A0A1M5A093_9BACT</name>
<keyword evidence="2" id="KW-1185">Reference proteome</keyword>
<reference evidence="1 2" key="1">
    <citation type="submission" date="2016-11" db="EMBL/GenBank/DDBJ databases">
        <authorList>
            <person name="Jaros S."/>
            <person name="Januszkiewicz K."/>
            <person name="Wedrychowicz H."/>
        </authorList>
    </citation>
    <scope>NUCLEOTIDE SEQUENCE [LARGE SCALE GENOMIC DNA]</scope>
    <source>
        <strain evidence="1 2">DSM 21986</strain>
    </source>
</reference>
<dbReference type="STRING" id="1194090.SAMN05443144_106189"/>
<organism evidence="1 2">
    <name type="scientific">Fodinibius roseus</name>
    <dbReference type="NCBI Taxonomy" id="1194090"/>
    <lineage>
        <taxon>Bacteria</taxon>
        <taxon>Pseudomonadati</taxon>
        <taxon>Balneolota</taxon>
        <taxon>Balneolia</taxon>
        <taxon>Balneolales</taxon>
        <taxon>Balneolaceae</taxon>
        <taxon>Fodinibius</taxon>
    </lineage>
</organism>
<dbReference type="InterPro" id="IPR010732">
    <property type="entry name" value="T6SS_TssG-like"/>
</dbReference>
<proteinExistence type="predicted"/>
<sequence>MKELIQRIHDSNEDIRSEVIVSDLLAGGMHTEDISVRFAGQLKRPRSRDIAGVRLASRDKGRQRLEIILNRDSIYDTLPEGMFHQPSAENPSLSVSSMVEEYHRQQQEEEEARRFFAPFENELFLQRTFTESEEYRQLSQIQHSQLDPSVLAQLGIDPDLPQAFTATFMRILPYLSHIAGDLARTEQLFSLLLDDPIRLKAVPCSRAEKYGPPPLLGDATLGDDLTAGNTLLPDHSIFRLTVGPVSREKLPGYTDEGWKAAALQTLINFVIPVEWEIMVQVEITKEGARSFSLNDEDRTGARLGYTTTLPE</sequence>
<evidence type="ECO:0000313" key="2">
    <source>
        <dbReference type="Proteomes" id="UP000184041"/>
    </source>
</evidence>
<dbReference type="Proteomes" id="UP000184041">
    <property type="component" value="Unassembled WGS sequence"/>
</dbReference>
<dbReference type="RefSeq" id="WP_073061727.1">
    <property type="nucleotide sequence ID" value="NZ_FQUS01000006.1"/>
</dbReference>
<evidence type="ECO:0000313" key="1">
    <source>
        <dbReference type="EMBL" id="SHF23699.1"/>
    </source>
</evidence>
<accession>A0A1M5A093</accession>
<dbReference type="EMBL" id="FQUS01000006">
    <property type="protein sequence ID" value="SHF23699.1"/>
    <property type="molecule type" value="Genomic_DNA"/>
</dbReference>
<protein>
    <submittedName>
        <fullName evidence="1">Type VI secretion, VasB, ImpH, VC_A0111</fullName>
    </submittedName>
</protein>
<gene>
    <name evidence="1" type="ORF">SAMN05443144_106189</name>
</gene>